<feature type="transmembrane region" description="Helical" evidence="9">
    <location>
        <begin position="277"/>
        <end position="301"/>
    </location>
</feature>
<dbReference type="Proteomes" id="UP000753908">
    <property type="component" value="Unassembled WGS sequence"/>
</dbReference>
<evidence type="ECO:0000256" key="9">
    <source>
        <dbReference type="SAM" id="Phobius"/>
    </source>
</evidence>
<comment type="caution">
    <text evidence="11">The sequence shown here is derived from an EMBL/GenBank/DDBJ whole genome shotgun (WGS) entry which is preliminary data.</text>
</comment>
<keyword evidence="9" id="KW-1133">Transmembrane helix</keyword>
<evidence type="ECO:0000256" key="3">
    <source>
        <dbReference type="ARBA" id="ARBA00022679"/>
    </source>
</evidence>
<evidence type="ECO:0000313" key="11">
    <source>
        <dbReference type="EMBL" id="MBW4549192.1"/>
    </source>
</evidence>
<dbReference type="Gene3D" id="3.30.200.20">
    <property type="entry name" value="Phosphorylase Kinase, domain 1"/>
    <property type="match status" value="1"/>
</dbReference>
<dbReference type="EMBL" id="JAHHIF010000086">
    <property type="protein sequence ID" value="MBW4549192.1"/>
    <property type="molecule type" value="Genomic_DNA"/>
</dbReference>
<dbReference type="PANTHER" id="PTHR24363">
    <property type="entry name" value="SERINE/THREONINE PROTEIN KINASE"/>
    <property type="match status" value="1"/>
</dbReference>
<keyword evidence="3" id="KW-0808">Transferase</keyword>
<evidence type="ECO:0000256" key="6">
    <source>
        <dbReference type="ARBA" id="ARBA00022840"/>
    </source>
</evidence>
<keyword evidence="4" id="KW-0547">Nucleotide-binding</keyword>
<proteinExistence type="predicted"/>
<feature type="domain" description="Protein kinase" evidence="10">
    <location>
        <begin position="12"/>
        <end position="264"/>
    </location>
</feature>
<dbReference type="Pfam" id="PF00069">
    <property type="entry name" value="Pkinase"/>
    <property type="match status" value="1"/>
</dbReference>
<evidence type="ECO:0000256" key="1">
    <source>
        <dbReference type="ARBA" id="ARBA00012513"/>
    </source>
</evidence>
<dbReference type="PANTHER" id="PTHR24363:SF0">
    <property type="entry name" value="SERINE_THREONINE KINASE LIKE DOMAIN CONTAINING 1"/>
    <property type="match status" value="1"/>
</dbReference>
<reference evidence="11" key="1">
    <citation type="submission" date="2021-05" db="EMBL/GenBank/DDBJ databases">
        <authorList>
            <person name="Pietrasiak N."/>
            <person name="Ward R."/>
            <person name="Stajich J.E."/>
            <person name="Kurbessoian T."/>
        </authorList>
    </citation>
    <scope>NUCLEOTIDE SEQUENCE</scope>
    <source>
        <strain evidence="11">CPER-KK1</strain>
    </source>
</reference>
<keyword evidence="9" id="KW-0472">Membrane</keyword>
<evidence type="ECO:0000256" key="8">
    <source>
        <dbReference type="ARBA" id="ARBA00048679"/>
    </source>
</evidence>
<keyword evidence="6" id="KW-0067">ATP-binding</keyword>
<dbReference type="InterPro" id="IPR000719">
    <property type="entry name" value="Prot_kinase_dom"/>
</dbReference>
<reference evidence="11" key="2">
    <citation type="journal article" date="2022" name="Microbiol. Resour. Announc.">
        <title>Metagenome Sequencing to Explore Phylogenomics of Terrestrial Cyanobacteria.</title>
        <authorList>
            <person name="Ward R.D."/>
            <person name="Stajich J.E."/>
            <person name="Johansen J.R."/>
            <person name="Huntemann M."/>
            <person name="Clum A."/>
            <person name="Foster B."/>
            <person name="Foster B."/>
            <person name="Roux S."/>
            <person name="Palaniappan K."/>
            <person name="Varghese N."/>
            <person name="Mukherjee S."/>
            <person name="Reddy T.B.K."/>
            <person name="Daum C."/>
            <person name="Copeland A."/>
            <person name="Chen I.A."/>
            <person name="Ivanova N.N."/>
            <person name="Kyrpides N.C."/>
            <person name="Shapiro N."/>
            <person name="Eloe-Fadrosh E.A."/>
            <person name="Pietrasiak N."/>
        </authorList>
    </citation>
    <scope>NUCLEOTIDE SEQUENCE</scope>
    <source>
        <strain evidence="11">CPER-KK1</strain>
    </source>
</reference>
<dbReference type="InterPro" id="IPR011009">
    <property type="entry name" value="Kinase-like_dom_sf"/>
</dbReference>
<dbReference type="SMART" id="SM00220">
    <property type="entry name" value="S_TKc"/>
    <property type="match status" value="1"/>
</dbReference>
<evidence type="ECO:0000256" key="2">
    <source>
        <dbReference type="ARBA" id="ARBA00022527"/>
    </source>
</evidence>
<dbReference type="Gene3D" id="1.10.510.10">
    <property type="entry name" value="Transferase(Phosphotransferase) domain 1"/>
    <property type="match status" value="1"/>
</dbReference>
<dbReference type="EC" id="2.7.11.1" evidence="1"/>
<accession>A0A951UDR2</accession>
<keyword evidence="9" id="KW-0812">Transmembrane</keyword>
<evidence type="ECO:0000313" key="12">
    <source>
        <dbReference type="Proteomes" id="UP000753908"/>
    </source>
</evidence>
<comment type="catalytic activity">
    <reaction evidence="8">
        <text>L-seryl-[protein] + ATP = O-phospho-L-seryl-[protein] + ADP + H(+)</text>
        <dbReference type="Rhea" id="RHEA:17989"/>
        <dbReference type="Rhea" id="RHEA-COMP:9863"/>
        <dbReference type="Rhea" id="RHEA-COMP:11604"/>
        <dbReference type="ChEBI" id="CHEBI:15378"/>
        <dbReference type="ChEBI" id="CHEBI:29999"/>
        <dbReference type="ChEBI" id="CHEBI:30616"/>
        <dbReference type="ChEBI" id="CHEBI:83421"/>
        <dbReference type="ChEBI" id="CHEBI:456216"/>
        <dbReference type="EC" id="2.7.11.1"/>
    </reaction>
</comment>
<dbReference type="CDD" id="cd14014">
    <property type="entry name" value="STKc_PknB_like"/>
    <property type="match status" value="1"/>
</dbReference>
<organism evidence="11 12">
    <name type="scientific">Symplocastrum torsivum CPER-KK1</name>
    <dbReference type="NCBI Taxonomy" id="450513"/>
    <lineage>
        <taxon>Bacteria</taxon>
        <taxon>Bacillati</taxon>
        <taxon>Cyanobacteriota</taxon>
        <taxon>Cyanophyceae</taxon>
        <taxon>Oscillatoriophycideae</taxon>
        <taxon>Oscillatoriales</taxon>
        <taxon>Microcoleaceae</taxon>
        <taxon>Symplocastrum</taxon>
    </lineage>
</organism>
<evidence type="ECO:0000259" key="10">
    <source>
        <dbReference type="PROSITE" id="PS50011"/>
    </source>
</evidence>
<keyword evidence="2 11" id="KW-0723">Serine/threonine-protein kinase</keyword>
<name>A0A951UDR2_9CYAN</name>
<dbReference type="SUPFAM" id="SSF56112">
    <property type="entry name" value="Protein kinase-like (PK-like)"/>
    <property type="match status" value="1"/>
</dbReference>
<sequence length="427" mass="48196">MSNFPDFSNYGYQVIRELGHNRAGGRVTYLANEINTSTPVVIKQFQFAQSAASWSEYEAYEQEIQVLKRLDHPNIPRYLDSFPTTAGFCMVQEYKNAPSLLVSRYFSPQDIKQIAISILNILKYLQTQQISPVIHRDIKPDNILVDDQLNVTLVDFGFARLGGGEVAISSVVKGTLGFMPPEQLFNRQLTKASDLYGLGATLICLLTGTTSTEIGSLIDDSGQINFKQKIPKLSSDWVDWLQKMVEPNFKKRYSDAGEALNALMPLDVLCKPKRKNLVLPITLSLATLSVAIFAIVGLEFISFKTNVNLPQVAIQKLSPTSEVLFTSDLNSSHTLKIIPINAERLYFSSNFYPLDNRDYNSVCRILDGNKKLVYTGQASLRASRNRLQTWCWYQFNPEIDIPGNWTFQFYLDGQKVAQKYLTVLPVQ</sequence>
<protein>
    <recommendedName>
        <fullName evidence="1">non-specific serine/threonine protein kinase</fullName>
        <ecNumber evidence="1">2.7.11.1</ecNumber>
    </recommendedName>
</protein>
<comment type="catalytic activity">
    <reaction evidence="7">
        <text>L-threonyl-[protein] + ATP = O-phospho-L-threonyl-[protein] + ADP + H(+)</text>
        <dbReference type="Rhea" id="RHEA:46608"/>
        <dbReference type="Rhea" id="RHEA-COMP:11060"/>
        <dbReference type="Rhea" id="RHEA-COMP:11605"/>
        <dbReference type="ChEBI" id="CHEBI:15378"/>
        <dbReference type="ChEBI" id="CHEBI:30013"/>
        <dbReference type="ChEBI" id="CHEBI:30616"/>
        <dbReference type="ChEBI" id="CHEBI:61977"/>
        <dbReference type="ChEBI" id="CHEBI:456216"/>
        <dbReference type="EC" id="2.7.11.1"/>
    </reaction>
</comment>
<dbReference type="PROSITE" id="PS50011">
    <property type="entry name" value="PROTEIN_KINASE_DOM"/>
    <property type="match status" value="1"/>
</dbReference>
<dbReference type="InterPro" id="IPR008271">
    <property type="entry name" value="Ser/Thr_kinase_AS"/>
</dbReference>
<dbReference type="AlphaFoldDB" id="A0A951UDR2"/>
<keyword evidence="5 11" id="KW-0418">Kinase</keyword>
<dbReference type="GO" id="GO:0004674">
    <property type="term" value="F:protein serine/threonine kinase activity"/>
    <property type="evidence" value="ECO:0007669"/>
    <property type="project" value="UniProtKB-KW"/>
</dbReference>
<dbReference type="GO" id="GO:0005524">
    <property type="term" value="F:ATP binding"/>
    <property type="evidence" value="ECO:0007669"/>
    <property type="project" value="UniProtKB-KW"/>
</dbReference>
<evidence type="ECO:0000256" key="7">
    <source>
        <dbReference type="ARBA" id="ARBA00047899"/>
    </source>
</evidence>
<dbReference type="PROSITE" id="PS00108">
    <property type="entry name" value="PROTEIN_KINASE_ST"/>
    <property type="match status" value="1"/>
</dbReference>
<evidence type="ECO:0000256" key="4">
    <source>
        <dbReference type="ARBA" id="ARBA00022741"/>
    </source>
</evidence>
<evidence type="ECO:0000256" key="5">
    <source>
        <dbReference type="ARBA" id="ARBA00022777"/>
    </source>
</evidence>
<gene>
    <name evidence="11" type="ORF">KME25_33025</name>
</gene>